<feature type="non-terminal residue" evidence="2">
    <location>
        <position position="108"/>
    </location>
</feature>
<feature type="non-terminal residue" evidence="2">
    <location>
        <position position="1"/>
    </location>
</feature>
<reference evidence="3" key="1">
    <citation type="journal article" date="2012" name="Science">
        <title>The Paleozoic origin of enzymatic lignin decomposition reconstructed from 31 fungal genomes.</title>
        <authorList>
            <person name="Floudas D."/>
            <person name="Binder M."/>
            <person name="Riley R."/>
            <person name="Barry K."/>
            <person name="Blanchette R.A."/>
            <person name="Henrissat B."/>
            <person name="Martinez A.T."/>
            <person name="Otillar R."/>
            <person name="Spatafora J.W."/>
            <person name="Yadav J.S."/>
            <person name="Aerts A."/>
            <person name="Benoit I."/>
            <person name="Boyd A."/>
            <person name="Carlson A."/>
            <person name="Copeland A."/>
            <person name="Coutinho P.M."/>
            <person name="de Vries R.P."/>
            <person name="Ferreira P."/>
            <person name="Findley K."/>
            <person name="Foster B."/>
            <person name="Gaskell J."/>
            <person name="Glotzer D."/>
            <person name="Gorecki P."/>
            <person name="Heitman J."/>
            <person name="Hesse C."/>
            <person name="Hori C."/>
            <person name="Igarashi K."/>
            <person name="Jurgens J.A."/>
            <person name="Kallen N."/>
            <person name="Kersten P."/>
            <person name="Kohler A."/>
            <person name="Kuees U."/>
            <person name="Kumar T.K.A."/>
            <person name="Kuo A."/>
            <person name="LaButti K."/>
            <person name="Larrondo L.F."/>
            <person name="Lindquist E."/>
            <person name="Ling A."/>
            <person name="Lombard V."/>
            <person name="Lucas S."/>
            <person name="Lundell T."/>
            <person name="Martin R."/>
            <person name="McLaughlin D.J."/>
            <person name="Morgenstern I."/>
            <person name="Morin E."/>
            <person name="Murat C."/>
            <person name="Nagy L.G."/>
            <person name="Nolan M."/>
            <person name="Ohm R.A."/>
            <person name="Patyshakuliyeva A."/>
            <person name="Rokas A."/>
            <person name="Ruiz-Duenas F.J."/>
            <person name="Sabat G."/>
            <person name="Salamov A."/>
            <person name="Samejima M."/>
            <person name="Schmutz J."/>
            <person name="Slot J.C."/>
            <person name="St John F."/>
            <person name="Stenlid J."/>
            <person name="Sun H."/>
            <person name="Sun S."/>
            <person name="Syed K."/>
            <person name="Tsang A."/>
            <person name="Wiebenga A."/>
            <person name="Young D."/>
            <person name="Pisabarro A."/>
            <person name="Eastwood D.C."/>
            <person name="Martin F."/>
            <person name="Cullen D."/>
            <person name="Grigoriev I.V."/>
            <person name="Hibbett D.S."/>
        </authorList>
    </citation>
    <scope>NUCLEOTIDE SEQUENCE [LARGE SCALE GENOMIC DNA]</scope>
    <source>
        <strain evidence="3">HHB-11173 SS5</strain>
    </source>
</reference>
<dbReference type="HOGENOM" id="CLU_052397_3_1_1"/>
<proteinExistence type="predicted"/>
<organism evidence="2 3">
    <name type="scientific">Punctularia strigosozonata (strain HHB-11173)</name>
    <name type="common">White-rot fungus</name>
    <dbReference type="NCBI Taxonomy" id="741275"/>
    <lineage>
        <taxon>Eukaryota</taxon>
        <taxon>Fungi</taxon>
        <taxon>Dikarya</taxon>
        <taxon>Basidiomycota</taxon>
        <taxon>Agaricomycotina</taxon>
        <taxon>Agaricomycetes</taxon>
        <taxon>Corticiales</taxon>
        <taxon>Punctulariaceae</taxon>
        <taxon>Punctularia</taxon>
    </lineage>
</organism>
<dbReference type="AlphaFoldDB" id="R7S1Y8"/>
<dbReference type="InterPro" id="IPR000210">
    <property type="entry name" value="BTB/POZ_dom"/>
</dbReference>
<dbReference type="Gene3D" id="3.30.710.10">
    <property type="entry name" value="Potassium Channel Kv1.1, Chain A"/>
    <property type="match status" value="1"/>
</dbReference>
<dbReference type="RefSeq" id="XP_007388937.1">
    <property type="nucleotide sequence ID" value="XM_007388875.1"/>
</dbReference>
<evidence type="ECO:0000259" key="1">
    <source>
        <dbReference type="PROSITE" id="PS50097"/>
    </source>
</evidence>
<dbReference type="InterPro" id="IPR011333">
    <property type="entry name" value="SKP1/BTB/POZ_sf"/>
</dbReference>
<gene>
    <name evidence="2" type="ORF">PUNSTDRAFT_19366</name>
</gene>
<dbReference type="GeneID" id="18881882"/>
<feature type="domain" description="BTB" evidence="1">
    <location>
        <begin position="15"/>
        <end position="76"/>
    </location>
</feature>
<dbReference type="CDD" id="cd18186">
    <property type="entry name" value="BTB_POZ_ZBTB_KLHL-like"/>
    <property type="match status" value="1"/>
</dbReference>
<evidence type="ECO:0000313" key="2">
    <source>
        <dbReference type="EMBL" id="EIN03879.1"/>
    </source>
</evidence>
<dbReference type="SUPFAM" id="SSF54695">
    <property type="entry name" value="POZ domain"/>
    <property type="match status" value="1"/>
</dbReference>
<accession>R7S1Y8</accession>
<dbReference type="KEGG" id="psq:PUNSTDRAFT_19366"/>
<keyword evidence="3" id="KW-1185">Reference proteome</keyword>
<dbReference type="Pfam" id="PF00651">
    <property type="entry name" value="BTB"/>
    <property type="match status" value="1"/>
</dbReference>
<dbReference type="OMA" id="AIRPAHH"/>
<dbReference type="EMBL" id="JH687558">
    <property type="protein sequence ID" value="EIN03879.1"/>
    <property type="molecule type" value="Genomic_DNA"/>
</dbReference>
<dbReference type="PROSITE" id="PS50097">
    <property type="entry name" value="BTB"/>
    <property type="match status" value="1"/>
</dbReference>
<protein>
    <recommendedName>
        <fullName evidence="1">BTB domain-containing protein</fullName>
    </recommendedName>
</protein>
<evidence type="ECO:0000313" key="3">
    <source>
        <dbReference type="Proteomes" id="UP000054196"/>
    </source>
</evidence>
<dbReference type="Proteomes" id="UP000054196">
    <property type="component" value="Unassembled WGS sequence"/>
</dbReference>
<sequence>PAIRPAHHPFDDVNADVILRSSDNVDFRVHKLILSLSSPFFRDMFTLPQAPLADAKDDPTDRPVVHMMEDHVTLDDILRLCYPLTSLTSIKNFDRVYSALSAGMKYDM</sequence>
<dbReference type="OrthoDB" id="3357985at2759"/>
<name>R7S1Y8_PUNST</name>